<dbReference type="InterPro" id="IPR009100">
    <property type="entry name" value="AcylCoA_DH/oxidase_NM_dom_sf"/>
</dbReference>
<dbReference type="InterPro" id="IPR041504">
    <property type="entry name" value="AidB_N"/>
</dbReference>
<comment type="caution">
    <text evidence="9">The sequence shown here is derived from an EMBL/GenBank/DDBJ whole genome shotgun (WGS) entry which is preliminary data.</text>
</comment>
<proteinExistence type="inferred from homology"/>
<sequence length="560" mass="60114">MKRAAKTDNHASTRPEAPLTHDVFNQVPPLTGHDVSADPALVGGVKREDADWALGELRTLGTLAGSARAQEWGRLANECPPVLRTHDRYGNRIDEVEFHPVWHELMAVAVGHGLHATPWASPRPGAHVARAAKFYVWSQVEAGHGCPISMTYASVAALRHTRALASEWEPLLVSRNYDFGLRPAAAKRGALAGMAMTEKQGGSDVRANATKAEPLGDGTYAITGHKWFNSAPMCDVFLVLAQAPGGLSCFLLPRVLPDGSRNAMRIMRLKEKLGNRSNASAEVEYEGAVAFLVGEEGRGVRTIIEMVNMTRLDCVIGSAAGMRYGVTQAVHHTSHRKAFGREIAEQPLMRNVLADLVLESEAATAVMVRLAGATDKAIRGDTGEGALRRTALAAAKYWVCKRAPAHAAEALECLGGNGYVEESQMPRLFRESPLNGIWEGSGNVAALDVLRSTAKEPETLDAFFTEVGLAAGGDHRLDAAIREAKDSLTDTATIEYRARRVVEGLALVLQASLLVRHSHPAVADAFCASRLDPGRGLAFGTLPSGLDLDSIIDRATMKIA</sequence>
<dbReference type="InterPro" id="IPR052904">
    <property type="entry name" value="Acyl-CoA_dehydrogenase-like"/>
</dbReference>
<feature type="domain" description="Acyl-CoA oxidase/dehydrogenase middle" evidence="7">
    <location>
        <begin position="193"/>
        <end position="286"/>
    </location>
</feature>
<dbReference type="InterPro" id="IPR009075">
    <property type="entry name" value="AcylCo_DH/oxidase_C"/>
</dbReference>
<feature type="domain" description="Acyl-CoA dehydrogenase/oxidase C-terminal" evidence="6">
    <location>
        <begin position="297"/>
        <end position="451"/>
    </location>
</feature>
<evidence type="ECO:0000256" key="1">
    <source>
        <dbReference type="ARBA" id="ARBA00001974"/>
    </source>
</evidence>
<feature type="domain" description="Adaptive response protein AidB N-terminal" evidence="8">
    <location>
        <begin position="25"/>
        <end position="178"/>
    </location>
</feature>
<protein>
    <submittedName>
        <fullName evidence="9">Acyl-CoA dehydrogenase family protein</fullName>
    </submittedName>
</protein>
<dbReference type="Proteomes" id="UP001595891">
    <property type="component" value="Unassembled WGS sequence"/>
</dbReference>
<dbReference type="Gene3D" id="6.10.250.600">
    <property type="match status" value="1"/>
</dbReference>
<comment type="cofactor">
    <cofactor evidence="1 5">
        <name>FAD</name>
        <dbReference type="ChEBI" id="CHEBI:57692"/>
    </cofactor>
</comment>
<dbReference type="Pfam" id="PF02770">
    <property type="entry name" value="Acyl-CoA_dh_M"/>
    <property type="match status" value="1"/>
</dbReference>
<evidence type="ECO:0000256" key="2">
    <source>
        <dbReference type="ARBA" id="ARBA00009347"/>
    </source>
</evidence>
<evidence type="ECO:0000259" key="6">
    <source>
        <dbReference type="Pfam" id="PF00441"/>
    </source>
</evidence>
<organism evidence="9 10">
    <name type="scientific">Sphaerisporangium corydalis</name>
    <dbReference type="NCBI Taxonomy" id="1441875"/>
    <lineage>
        <taxon>Bacteria</taxon>
        <taxon>Bacillati</taxon>
        <taxon>Actinomycetota</taxon>
        <taxon>Actinomycetes</taxon>
        <taxon>Streptosporangiales</taxon>
        <taxon>Streptosporangiaceae</taxon>
        <taxon>Sphaerisporangium</taxon>
    </lineage>
</organism>
<dbReference type="Gene3D" id="1.20.140.10">
    <property type="entry name" value="Butyryl-CoA Dehydrogenase, subunit A, domain 3"/>
    <property type="match status" value="1"/>
</dbReference>
<keyword evidence="4 5" id="KW-0274">FAD</keyword>
<dbReference type="EMBL" id="JBHSFN010000022">
    <property type="protein sequence ID" value="MFC4590415.1"/>
    <property type="molecule type" value="Genomic_DNA"/>
</dbReference>
<dbReference type="InterPro" id="IPR006091">
    <property type="entry name" value="Acyl-CoA_Oxase/DH_mid-dom"/>
</dbReference>
<dbReference type="SUPFAM" id="SSF47203">
    <property type="entry name" value="Acyl-CoA dehydrogenase C-terminal domain-like"/>
    <property type="match status" value="1"/>
</dbReference>
<evidence type="ECO:0000259" key="7">
    <source>
        <dbReference type="Pfam" id="PF02770"/>
    </source>
</evidence>
<reference evidence="10" key="1">
    <citation type="journal article" date="2019" name="Int. J. Syst. Evol. Microbiol.">
        <title>The Global Catalogue of Microorganisms (GCM) 10K type strain sequencing project: providing services to taxonomists for standard genome sequencing and annotation.</title>
        <authorList>
            <consortium name="The Broad Institute Genomics Platform"/>
            <consortium name="The Broad Institute Genome Sequencing Center for Infectious Disease"/>
            <person name="Wu L."/>
            <person name="Ma J."/>
        </authorList>
    </citation>
    <scope>NUCLEOTIDE SEQUENCE [LARGE SCALE GENOMIC DNA]</scope>
    <source>
        <strain evidence="10">CCUG 49560</strain>
    </source>
</reference>
<dbReference type="Gene3D" id="2.40.110.20">
    <property type="match status" value="1"/>
</dbReference>
<dbReference type="Pfam" id="PF00441">
    <property type="entry name" value="Acyl-CoA_dh_1"/>
    <property type="match status" value="1"/>
</dbReference>
<dbReference type="InterPro" id="IPR006089">
    <property type="entry name" value="Acyl-CoA_DH_CS"/>
</dbReference>
<evidence type="ECO:0000313" key="9">
    <source>
        <dbReference type="EMBL" id="MFC4590415.1"/>
    </source>
</evidence>
<keyword evidence="5" id="KW-0560">Oxidoreductase</keyword>
<evidence type="ECO:0000256" key="3">
    <source>
        <dbReference type="ARBA" id="ARBA00022630"/>
    </source>
</evidence>
<dbReference type="PROSITE" id="PS00072">
    <property type="entry name" value="ACYL_COA_DH_1"/>
    <property type="match status" value="1"/>
</dbReference>
<dbReference type="RefSeq" id="WP_262844162.1">
    <property type="nucleotide sequence ID" value="NZ_JANZYP010000025.1"/>
</dbReference>
<comment type="similarity">
    <text evidence="2 5">Belongs to the acyl-CoA dehydrogenase family.</text>
</comment>
<dbReference type="InterPro" id="IPR036250">
    <property type="entry name" value="AcylCo_DH-like_C"/>
</dbReference>
<evidence type="ECO:0000256" key="4">
    <source>
        <dbReference type="ARBA" id="ARBA00022827"/>
    </source>
</evidence>
<keyword evidence="10" id="KW-1185">Reference proteome</keyword>
<evidence type="ECO:0000259" key="8">
    <source>
        <dbReference type="Pfam" id="PF18158"/>
    </source>
</evidence>
<dbReference type="Pfam" id="PF18158">
    <property type="entry name" value="AidB_N"/>
    <property type="match status" value="1"/>
</dbReference>
<evidence type="ECO:0000256" key="5">
    <source>
        <dbReference type="RuleBase" id="RU362125"/>
    </source>
</evidence>
<gene>
    <name evidence="9" type="ORF">ACFO8L_30275</name>
</gene>
<dbReference type="PROSITE" id="PS00073">
    <property type="entry name" value="ACYL_COA_DH_2"/>
    <property type="match status" value="1"/>
</dbReference>
<dbReference type="PANTHER" id="PTHR42707:SF3">
    <property type="entry name" value="ACYL-COA DEHYDROGENASE AIDB-RELATED"/>
    <property type="match status" value="1"/>
</dbReference>
<accession>A0ABV9ELD2</accession>
<name>A0ABV9ELD2_9ACTN</name>
<evidence type="ECO:0000313" key="10">
    <source>
        <dbReference type="Proteomes" id="UP001595891"/>
    </source>
</evidence>
<keyword evidence="3 5" id="KW-0285">Flavoprotein</keyword>
<dbReference type="SUPFAM" id="SSF56645">
    <property type="entry name" value="Acyl-CoA dehydrogenase NM domain-like"/>
    <property type="match status" value="1"/>
</dbReference>
<dbReference type="PANTHER" id="PTHR42707">
    <property type="entry name" value="ACYL-COA DEHYDROGENASE"/>
    <property type="match status" value="1"/>
</dbReference>